<dbReference type="EMBL" id="MLAK01000242">
    <property type="protein sequence ID" value="OHT15276.1"/>
    <property type="molecule type" value="Genomic_DNA"/>
</dbReference>
<keyword evidence="1" id="KW-0472">Membrane</keyword>
<keyword evidence="3" id="KW-0378">Hydrolase</keyword>
<feature type="transmembrane region" description="Helical" evidence="1">
    <location>
        <begin position="199"/>
        <end position="218"/>
    </location>
</feature>
<sequence length="414" mass="47721">MKERAQNAIERTSNLINQFGPRLTTSEPCNKTADALFKEFENNCDHAFSKEFLTQPNGITSFLKWMSVMYYLSLAMLWLHLPQLSLVFILFSMILFIFEYILYFRIIDDLYPSKPAHNVYGVIEPTCDVKNIIIFSGHHDSAHIFNFYVDFPSLYMVREVIFVLVQLSHLACIIFLNVVKMRNGTFFEIDNELTNTYIWIRNIYTFCIIFVIPFWFYVNEKGTPGAGDNLISSSMAVELTNYYKEHKDSLKHTKLYFVSFDAEEIALRGSRAFYSVHKKEFNEVKTWNFNVDCPYFVDELKFLTSDINGLQKLSSRLVNKIVEISHNLGYKRAHPKPLMFMTGGTDAAEAARVGIEATTLLGIPFSNKDCHGRDVVYHTGKDTIDAVEPEIVVATLEIFTKFVEEVDNGNFPTK</sequence>
<dbReference type="InterPro" id="IPR007484">
    <property type="entry name" value="Peptidase_M28"/>
</dbReference>
<keyword evidence="3" id="KW-0031">Aminopeptidase</keyword>
<dbReference type="GO" id="GO:0004177">
    <property type="term" value="F:aminopeptidase activity"/>
    <property type="evidence" value="ECO:0007669"/>
    <property type="project" value="UniProtKB-KW"/>
</dbReference>
<dbReference type="Proteomes" id="UP000179807">
    <property type="component" value="Unassembled WGS sequence"/>
</dbReference>
<reference evidence="3" key="1">
    <citation type="submission" date="2016-10" db="EMBL/GenBank/DDBJ databases">
        <authorList>
            <person name="Benchimol M."/>
            <person name="Almeida L.G."/>
            <person name="Vasconcelos A.T."/>
            <person name="Perreira-Neves A."/>
            <person name="Rosa I.A."/>
            <person name="Tasca T."/>
            <person name="Bogo M.R."/>
            <person name="de Souza W."/>
        </authorList>
    </citation>
    <scope>NUCLEOTIDE SEQUENCE [LARGE SCALE GENOMIC DNA]</scope>
    <source>
        <strain evidence="3">K</strain>
    </source>
</reference>
<dbReference type="AlphaFoldDB" id="A0A1J4L006"/>
<proteinExistence type="predicted"/>
<keyword evidence="3" id="KW-0645">Protease</keyword>
<dbReference type="SUPFAM" id="SSF53187">
    <property type="entry name" value="Zn-dependent exopeptidases"/>
    <property type="match status" value="1"/>
</dbReference>
<organism evidence="3 4">
    <name type="scientific">Tritrichomonas foetus</name>
    <dbReference type="NCBI Taxonomy" id="1144522"/>
    <lineage>
        <taxon>Eukaryota</taxon>
        <taxon>Metamonada</taxon>
        <taxon>Parabasalia</taxon>
        <taxon>Tritrichomonadida</taxon>
        <taxon>Tritrichomonadidae</taxon>
        <taxon>Tritrichomonas</taxon>
    </lineage>
</organism>
<keyword evidence="1" id="KW-0812">Transmembrane</keyword>
<evidence type="ECO:0000259" key="2">
    <source>
        <dbReference type="Pfam" id="PF04389"/>
    </source>
</evidence>
<accession>A0A1J4L006</accession>
<feature type="transmembrane region" description="Helical" evidence="1">
    <location>
        <begin position="160"/>
        <end position="179"/>
    </location>
</feature>
<feature type="transmembrane region" description="Helical" evidence="1">
    <location>
        <begin position="86"/>
        <end position="106"/>
    </location>
</feature>
<dbReference type="GeneID" id="94849094"/>
<dbReference type="RefSeq" id="XP_068368412.1">
    <property type="nucleotide sequence ID" value="XM_068514390.1"/>
</dbReference>
<feature type="domain" description="Peptidase M28" evidence="2">
    <location>
        <begin position="223"/>
        <end position="401"/>
    </location>
</feature>
<dbReference type="Pfam" id="PF04389">
    <property type="entry name" value="Peptidase_M28"/>
    <property type="match status" value="1"/>
</dbReference>
<dbReference type="VEuPathDB" id="TrichDB:TRFO_42604"/>
<protein>
    <submittedName>
        <fullName evidence="3">Aminopeptidase</fullName>
    </submittedName>
</protein>
<name>A0A1J4L006_9EUKA</name>
<evidence type="ECO:0000313" key="3">
    <source>
        <dbReference type="EMBL" id="OHT15276.1"/>
    </source>
</evidence>
<keyword evidence="1" id="KW-1133">Transmembrane helix</keyword>
<comment type="caution">
    <text evidence="3">The sequence shown here is derived from an EMBL/GenBank/DDBJ whole genome shotgun (WGS) entry which is preliminary data.</text>
</comment>
<evidence type="ECO:0000313" key="4">
    <source>
        <dbReference type="Proteomes" id="UP000179807"/>
    </source>
</evidence>
<keyword evidence="4" id="KW-1185">Reference proteome</keyword>
<dbReference type="OrthoDB" id="76293at2759"/>
<evidence type="ECO:0000256" key="1">
    <source>
        <dbReference type="SAM" id="Phobius"/>
    </source>
</evidence>
<dbReference type="Gene3D" id="3.40.630.10">
    <property type="entry name" value="Zn peptidases"/>
    <property type="match status" value="1"/>
</dbReference>
<gene>
    <name evidence="3" type="ORF">TRFO_42604</name>
</gene>